<dbReference type="PANTHER" id="PTHR36440:SF1">
    <property type="entry name" value="PUTATIVE (AFU_ORTHOLOGUE AFUA_8G07350)-RELATED"/>
    <property type="match status" value="1"/>
</dbReference>
<dbReference type="AlphaFoldDB" id="A0A3N6NWM5"/>
<gene>
    <name evidence="2" type="ORF">EA462_11255</name>
</gene>
<dbReference type="EMBL" id="REFY01000004">
    <property type="protein sequence ID" value="RQG88959.1"/>
    <property type="molecule type" value="Genomic_DNA"/>
</dbReference>
<dbReference type="InterPro" id="IPR011051">
    <property type="entry name" value="RmlC_Cupin_sf"/>
</dbReference>
<proteinExistence type="predicted"/>
<organism evidence="2 3">
    <name type="scientific">Natrarchaeobius halalkaliphilus</name>
    <dbReference type="NCBI Taxonomy" id="1679091"/>
    <lineage>
        <taxon>Archaea</taxon>
        <taxon>Methanobacteriati</taxon>
        <taxon>Methanobacteriota</taxon>
        <taxon>Stenosarchaea group</taxon>
        <taxon>Halobacteria</taxon>
        <taxon>Halobacteriales</taxon>
        <taxon>Natrialbaceae</taxon>
        <taxon>Natrarchaeobius</taxon>
    </lineage>
</organism>
<protein>
    <submittedName>
        <fullName evidence="2">Cupin domain-containing protein</fullName>
    </submittedName>
</protein>
<dbReference type="OrthoDB" id="190812at2157"/>
<evidence type="ECO:0000259" key="1">
    <source>
        <dbReference type="Pfam" id="PF07883"/>
    </source>
</evidence>
<reference evidence="2 3" key="1">
    <citation type="submission" date="2018-10" db="EMBL/GenBank/DDBJ databases">
        <title>Natrarchaeobius chitinivorans gen. nov., sp. nov., and Natrarchaeobius haloalkaliphilus sp. nov., alkaliphilic, chitin-utilizing haloarchaea from hypersaline alkaline lakes.</title>
        <authorList>
            <person name="Sorokin D.Y."/>
            <person name="Elcheninov A.G."/>
            <person name="Kostrikina N.A."/>
            <person name="Bale N.J."/>
            <person name="Sinninghe Damste J.S."/>
            <person name="Khijniak T.V."/>
            <person name="Kublanov I.V."/>
            <person name="Toshchakov S.V."/>
        </authorList>
    </citation>
    <scope>NUCLEOTIDE SEQUENCE [LARGE SCALE GENOMIC DNA]</scope>
    <source>
        <strain evidence="2 3">AArcht-Sl</strain>
    </source>
</reference>
<dbReference type="InterPro" id="IPR053146">
    <property type="entry name" value="QDO-like"/>
</dbReference>
<dbReference type="InterPro" id="IPR014710">
    <property type="entry name" value="RmlC-like_jellyroll"/>
</dbReference>
<dbReference type="Gene3D" id="2.60.120.10">
    <property type="entry name" value="Jelly Rolls"/>
    <property type="match status" value="1"/>
</dbReference>
<dbReference type="SUPFAM" id="SSF51182">
    <property type="entry name" value="RmlC-like cupins"/>
    <property type="match status" value="1"/>
</dbReference>
<dbReference type="InterPro" id="IPR013096">
    <property type="entry name" value="Cupin_2"/>
</dbReference>
<evidence type="ECO:0000313" key="3">
    <source>
        <dbReference type="Proteomes" id="UP000273828"/>
    </source>
</evidence>
<keyword evidence="3" id="KW-1185">Reference proteome</keyword>
<dbReference type="PANTHER" id="PTHR36440">
    <property type="entry name" value="PUTATIVE (AFU_ORTHOLOGUE AFUA_8G07350)-RELATED"/>
    <property type="match status" value="1"/>
</dbReference>
<dbReference type="Pfam" id="PF07883">
    <property type="entry name" value="Cupin_2"/>
    <property type="match status" value="1"/>
</dbReference>
<name>A0A3N6NWM5_9EURY</name>
<evidence type="ECO:0000313" key="2">
    <source>
        <dbReference type="EMBL" id="RQG88959.1"/>
    </source>
</evidence>
<dbReference type="Proteomes" id="UP000273828">
    <property type="component" value="Unassembled WGS sequence"/>
</dbReference>
<comment type="caution">
    <text evidence="2">The sequence shown here is derived from an EMBL/GenBank/DDBJ whole genome shotgun (WGS) entry which is preliminary data.</text>
</comment>
<dbReference type="RefSeq" id="WP_124178646.1">
    <property type="nucleotide sequence ID" value="NZ_REFY01000004.1"/>
</dbReference>
<sequence length="161" mass="17532">MSEEIIKSESTTEHLHVLGATITITADSDDTDGEFSVKNMLAPPGFENGLHTHEPAEVFHVIDGEMLLYVDGETQYLKPGMTGYVSAGERHGMRVEGDEVLRVLIVMSPAGAEDFFRAVGEPAADRNLPEPREVTNADLEAIFATGEEHGFEFFGPLPADE</sequence>
<accession>A0A3N6NWM5</accession>
<feature type="domain" description="Cupin type-2" evidence="1">
    <location>
        <begin position="42"/>
        <end position="106"/>
    </location>
</feature>